<proteinExistence type="predicted"/>
<dbReference type="Gene3D" id="3.30.530.20">
    <property type="match status" value="1"/>
</dbReference>
<dbReference type="Pfam" id="PF10604">
    <property type="entry name" value="Polyketide_cyc2"/>
    <property type="match status" value="1"/>
</dbReference>
<dbReference type="AlphaFoldDB" id="A0A1M5QH42"/>
<organism evidence="1 2">
    <name type="scientific">Hydrocarboniphaga daqingensis</name>
    <dbReference type="NCBI Taxonomy" id="490188"/>
    <lineage>
        <taxon>Bacteria</taxon>
        <taxon>Pseudomonadati</taxon>
        <taxon>Pseudomonadota</taxon>
        <taxon>Gammaproteobacteria</taxon>
        <taxon>Nevskiales</taxon>
        <taxon>Nevskiaceae</taxon>
        <taxon>Hydrocarboniphaga</taxon>
    </lineage>
</organism>
<keyword evidence="2" id="KW-1185">Reference proteome</keyword>
<dbReference type="CDD" id="cd07821">
    <property type="entry name" value="PYR_PYL_RCAR_like"/>
    <property type="match status" value="1"/>
</dbReference>
<dbReference type="OrthoDB" id="4459835at2"/>
<dbReference type="SUPFAM" id="SSF55961">
    <property type="entry name" value="Bet v1-like"/>
    <property type="match status" value="1"/>
</dbReference>
<dbReference type="InterPro" id="IPR023393">
    <property type="entry name" value="START-like_dom_sf"/>
</dbReference>
<dbReference type="STRING" id="490188.SAMN04488068_2620"/>
<sequence>MPQHQLHFTAQVDAPLAAVFELFADHRRFSWLFGMPCRVVATGRDEPHGVGSVRRLLAGPLSFDETVIAFERDRAIDYRISRGGPLKNHLGQIRFRDDGKRTLVDYRIGFDARIPGTGALLARTLSLGWHLNSGRVLRALPPR</sequence>
<evidence type="ECO:0000313" key="2">
    <source>
        <dbReference type="Proteomes" id="UP000199758"/>
    </source>
</evidence>
<dbReference type="Proteomes" id="UP000199758">
    <property type="component" value="Unassembled WGS sequence"/>
</dbReference>
<evidence type="ECO:0000313" key="1">
    <source>
        <dbReference type="EMBL" id="SHH13437.1"/>
    </source>
</evidence>
<dbReference type="RefSeq" id="WP_072898118.1">
    <property type="nucleotide sequence ID" value="NZ_FQWZ01000006.1"/>
</dbReference>
<reference evidence="1 2" key="1">
    <citation type="submission" date="2016-11" db="EMBL/GenBank/DDBJ databases">
        <authorList>
            <person name="Jaros S."/>
            <person name="Januszkiewicz K."/>
            <person name="Wedrychowicz H."/>
        </authorList>
    </citation>
    <scope>NUCLEOTIDE SEQUENCE [LARGE SCALE GENOMIC DNA]</scope>
    <source>
        <strain evidence="1 2">CGMCC 1.7049</strain>
    </source>
</reference>
<dbReference type="EMBL" id="FQWZ01000006">
    <property type="protein sequence ID" value="SHH13437.1"/>
    <property type="molecule type" value="Genomic_DNA"/>
</dbReference>
<accession>A0A1M5QH42</accession>
<gene>
    <name evidence="1" type="ORF">SAMN04488068_2620</name>
</gene>
<name>A0A1M5QH42_9GAMM</name>
<dbReference type="InterPro" id="IPR019587">
    <property type="entry name" value="Polyketide_cyclase/dehydratase"/>
</dbReference>
<protein>
    <submittedName>
        <fullName evidence="1">Polyketide cyclase / dehydrase and lipid transport</fullName>
    </submittedName>
</protein>